<evidence type="ECO:0000256" key="3">
    <source>
        <dbReference type="ARBA" id="ARBA00022519"/>
    </source>
</evidence>
<comment type="similarity">
    <text evidence="7">Belongs to the TRAP transporter large permease family.</text>
</comment>
<dbReference type="RefSeq" id="WP_172515066.1">
    <property type="nucleotide sequence ID" value="NZ_AP022869.1"/>
</dbReference>
<evidence type="ECO:0000313" key="9">
    <source>
        <dbReference type="EMBL" id="BCB71828.1"/>
    </source>
</evidence>
<keyword evidence="6 7" id="KW-0472">Membrane</keyword>
<keyword evidence="2" id="KW-1003">Cell membrane</keyword>
<keyword evidence="3 7" id="KW-0997">Cell inner membrane</keyword>
<dbReference type="InterPro" id="IPR010656">
    <property type="entry name" value="DctM"/>
</dbReference>
<keyword evidence="4 7" id="KW-0812">Transmembrane</keyword>
<protein>
    <recommendedName>
        <fullName evidence="7">TRAP transporter large permease protein</fullName>
    </recommendedName>
</protein>
<feature type="transmembrane region" description="Helical" evidence="7">
    <location>
        <begin position="345"/>
        <end position="369"/>
    </location>
</feature>
<accession>A0A6F8XCJ3</accession>
<comment type="subcellular location">
    <subcellularLocation>
        <location evidence="1 7">Cell inner membrane</location>
        <topology evidence="1 7">Multi-pass membrane protein</topology>
    </subcellularLocation>
</comment>
<organism evidence="9 10">
    <name type="scientific">Vreelandella aquamarina</name>
    <dbReference type="NCBI Taxonomy" id="77097"/>
    <lineage>
        <taxon>Bacteria</taxon>
        <taxon>Pseudomonadati</taxon>
        <taxon>Pseudomonadota</taxon>
        <taxon>Gammaproteobacteria</taxon>
        <taxon>Oceanospirillales</taxon>
        <taxon>Halomonadaceae</taxon>
        <taxon>Vreelandella</taxon>
    </lineage>
</organism>
<evidence type="ECO:0000313" key="10">
    <source>
        <dbReference type="Proteomes" id="UP000501053"/>
    </source>
</evidence>
<gene>
    <name evidence="9" type="ORF">HMEPL2_21790</name>
</gene>
<evidence type="ECO:0000256" key="1">
    <source>
        <dbReference type="ARBA" id="ARBA00004429"/>
    </source>
</evidence>
<dbReference type="Proteomes" id="UP000501053">
    <property type="component" value="Chromosome"/>
</dbReference>
<evidence type="ECO:0000259" key="8">
    <source>
        <dbReference type="Pfam" id="PF06808"/>
    </source>
</evidence>
<feature type="transmembrane region" description="Helical" evidence="7">
    <location>
        <begin position="6"/>
        <end position="39"/>
    </location>
</feature>
<dbReference type="Pfam" id="PF06808">
    <property type="entry name" value="DctM"/>
    <property type="match status" value="1"/>
</dbReference>
<dbReference type="PANTHER" id="PTHR33362">
    <property type="entry name" value="SIALIC ACID TRAP TRANSPORTER PERMEASE PROTEIN SIAT-RELATED"/>
    <property type="match status" value="1"/>
</dbReference>
<evidence type="ECO:0000256" key="2">
    <source>
        <dbReference type="ARBA" id="ARBA00022475"/>
    </source>
</evidence>
<comment type="function">
    <text evidence="7">Part of the tripartite ATP-independent periplasmic (TRAP) transport system.</text>
</comment>
<comment type="subunit">
    <text evidence="7">The complex comprises the extracytoplasmic solute receptor protein and the two transmembrane proteins.</text>
</comment>
<reference evidence="9 10" key="1">
    <citation type="submission" date="2020-03" db="EMBL/GenBank/DDBJ databases">
        <title>Complete Genome Sequence of Halomonas meridiana strain Eplume2, isolated from hydrothermal-plume in the north east Pacific Ocean.</title>
        <authorList>
            <person name="Kurihara Y."/>
            <person name="Kawai S."/>
            <person name="Sakai A."/>
            <person name="Galipon J."/>
            <person name="Arakawa K."/>
        </authorList>
    </citation>
    <scope>NUCLEOTIDE SEQUENCE [LARGE SCALE GENOMIC DNA]</scope>
    <source>
        <strain evidence="9 10">Eplume2</strain>
    </source>
</reference>
<feature type="transmembrane region" description="Helical" evidence="7">
    <location>
        <begin position="141"/>
        <end position="168"/>
    </location>
</feature>
<evidence type="ECO:0000256" key="5">
    <source>
        <dbReference type="ARBA" id="ARBA00022989"/>
    </source>
</evidence>
<feature type="transmembrane region" description="Helical" evidence="7">
    <location>
        <begin position="321"/>
        <end position="338"/>
    </location>
</feature>
<feature type="transmembrane region" description="Helical" evidence="7">
    <location>
        <begin position="405"/>
        <end position="426"/>
    </location>
</feature>
<dbReference type="GO" id="GO:0005886">
    <property type="term" value="C:plasma membrane"/>
    <property type="evidence" value="ECO:0007669"/>
    <property type="project" value="UniProtKB-SubCell"/>
</dbReference>
<keyword evidence="7" id="KW-0813">Transport</keyword>
<feature type="transmembrane region" description="Helical" evidence="7">
    <location>
        <begin position="220"/>
        <end position="240"/>
    </location>
</feature>
<feature type="transmembrane region" description="Helical" evidence="7">
    <location>
        <begin position="375"/>
        <end position="393"/>
    </location>
</feature>
<dbReference type="InterPro" id="IPR004681">
    <property type="entry name" value="TRAP_DctM"/>
</dbReference>
<sequence length="435" mass="46227">MTEVQVGVAGIGVLMFLIALRVPIGIALIGVSFVGIWLIMGWNIAWSTLSNIPYNFASSWTLSSIPMFLLLGFVCYHTQLTQGMFRAARMWLSSLPGGLAIASVFGSAGFAAVSGSSVACSAAMGRIAIPEMIKYKYNPELATGTVAVAGTIGALIPPSIIMILYGIIAQVPISNLFLGGITAGLLTMIGYIAVIVIRVKINPELAPDTNEKISTSEKILALKDTWPIFVIMLGIFGGLFSGVFTPTEAGAVGTFLACIVALIKKTMTWKNFQIAILETLVTTCALLIIAVGASLLTRFLALTGAGNYISDLVIGTDATPIIIILGIVLIYLLLGMFLEPIGAMLLTLPIVLPIIGATDYSLIWFGVLLTKLLEIGMITPPIGMNVFVIKGVVNNLVTTTQIFKGIMWFLLMDLALVALFIAYPQILTILPSMAS</sequence>
<feature type="transmembrane region" description="Helical" evidence="7">
    <location>
        <begin position="174"/>
        <end position="199"/>
    </location>
</feature>
<dbReference type="PANTHER" id="PTHR33362:SF5">
    <property type="entry name" value="C4-DICARBOXYLATE TRAP TRANSPORTER LARGE PERMEASE PROTEIN DCTM"/>
    <property type="match status" value="1"/>
</dbReference>
<dbReference type="PIRSF" id="PIRSF006066">
    <property type="entry name" value="HI0050"/>
    <property type="match status" value="1"/>
</dbReference>
<feature type="transmembrane region" description="Helical" evidence="7">
    <location>
        <begin position="275"/>
        <end position="301"/>
    </location>
</feature>
<evidence type="ECO:0000256" key="7">
    <source>
        <dbReference type="RuleBase" id="RU369079"/>
    </source>
</evidence>
<keyword evidence="5 7" id="KW-1133">Transmembrane helix</keyword>
<dbReference type="EMBL" id="AP022869">
    <property type="protein sequence ID" value="BCB71828.1"/>
    <property type="molecule type" value="Genomic_DNA"/>
</dbReference>
<dbReference type="AlphaFoldDB" id="A0A6F8XCJ3"/>
<evidence type="ECO:0000256" key="4">
    <source>
        <dbReference type="ARBA" id="ARBA00022692"/>
    </source>
</evidence>
<feature type="transmembrane region" description="Helical" evidence="7">
    <location>
        <begin position="99"/>
        <end position="129"/>
    </location>
</feature>
<name>A0A6F8XCJ3_9GAMM</name>
<keyword evidence="10" id="KW-1185">Reference proteome</keyword>
<feature type="domain" description="TRAP C4-dicarboxylate transport system permease DctM subunit" evidence="8">
    <location>
        <begin position="11"/>
        <end position="426"/>
    </location>
</feature>
<dbReference type="GO" id="GO:0022857">
    <property type="term" value="F:transmembrane transporter activity"/>
    <property type="evidence" value="ECO:0007669"/>
    <property type="project" value="UniProtKB-UniRule"/>
</dbReference>
<feature type="transmembrane region" description="Helical" evidence="7">
    <location>
        <begin position="60"/>
        <end position="79"/>
    </location>
</feature>
<evidence type="ECO:0000256" key="6">
    <source>
        <dbReference type="ARBA" id="ARBA00023136"/>
    </source>
</evidence>
<proteinExistence type="inferred from homology"/>
<dbReference type="NCBIfam" id="TIGR00786">
    <property type="entry name" value="dctM"/>
    <property type="match status" value="1"/>
</dbReference>